<feature type="region of interest" description="Disordered" evidence="4">
    <location>
        <begin position="590"/>
        <end position="645"/>
    </location>
</feature>
<dbReference type="AlphaFoldDB" id="A0A4T0FNM8"/>
<evidence type="ECO:0000256" key="3">
    <source>
        <dbReference type="ARBA" id="ARBA00023186"/>
    </source>
</evidence>
<evidence type="ECO:0000313" key="6">
    <source>
        <dbReference type="Proteomes" id="UP000310189"/>
    </source>
</evidence>
<dbReference type="InterPro" id="IPR019318">
    <property type="entry name" value="Gua_nucleotide_exch_fac_Ric8"/>
</dbReference>
<proteinExistence type="inferred from homology"/>
<evidence type="ECO:0000256" key="4">
    <source>
        <dbReference type="SAM" id="MobiDB-lite"/>
    </source>
</evidence>
<evidence type="ECO:0000256" key="2">
    <source>
        <dbReference type="ARBA" id="ARBA00022658"/>
    </source>
</evidence>
<feature type="compositionally biased region" description="Basic and acidic residues" evidence="4">
    <location>
        <begin position="630"/>
        <end position="645"/>
    </location>
</feature>
<keyword evidence="2" id="KW-0344">Guanine-nucleotide releasing factor</keyword>
<keyword evidence="3" id="KW-0143">Chaperone</keyword>
<dbReference type="Proteomes" id="UP000310189">
    <property type="component" value="Unassembled WGS sequence"/>
</dbReference>
<keyword evidence="6" id="KW-1185">Reference proteome</keyword>
<dbReference type="GO" id="GO:0005085">
    <property type="term" value="F:guanyl-nucleotide exchange factor activity"/>
    <property type="evidence" value="ECO:0007669"/>
    <property type="project" value="UniProtKB-KW"/>
</dbReference>
<sequence length="645" mass="71607">MKRFSGYFQKDLTRRDHESLNQRYHLGFSSHYRSLQPHEKTAFQSAEIFIGFLEFSEISSHDRDAFLKQILADIRPSSVAHSWDIQAVLAALKVVKVLGRSPIGTSSLTTSDAFNCLASVMERKAYCEASTATPSLSSRLQSHRPANLSSVDAISHSEIQLEALTIVANTMLLHDEARYKAVESRLPELAYLALKAHANSSDIHFVAARCLFLCTLNPHPVVYKLVHEDNLVDVIHARLLQYTPYIIPTNKSNSIPPRSKELITDILKLFFNITLHHKSAPADSVLGENWDDKFNKLLQPILSLLMDLTNNGTNTNAISPMPQPIPQLIHTLLCFPIKPFTQIWSNPNNNSIFSPSAAINRLSRTLSRASVAQSDSTTKLNLDNMDDYPLLNRLIELLNSVINTFWPSTSIEDGQSMDSAQAKTKAASVGVNLDELLSPLIMLLRKLVADDLRGNGGFKGSLRKMLNMNDIDRSVKVEQRGDLLGVLVRFLTSSLFSSIKTTVGELLFALCDSDPKVLSSTIGFGNAAGFLFSKGLLGAGAADPNEDGVNPVTGTFDDSVAGGPEEMTEEEKEAEAEKIFEAFDRLNRNGIIKTSNPMQDPKNQPRFQEIEEEEVDQLNKQDEEDEKDVDEIMSKYKSRSDKAAQ</sequence>
<organism evidence="5 6">
    <name type="scientific">Wallemia hederae</name>
    <dbReference type="NCBI Taxonomy" id="1540922"/>
    <lineage>
        <taxon>Eukaryota</taxon>
        <taxon>Fungi</taxon>
        <taxon>Dikarya</taxon>
        <taxon>Basidiomycota</taxon>
        <taxon>Wallemiomycotina</taxon>
        <taxon>Wallemiomycetes</taxon>
        <taxon>Wallemiales</taxon>
        <taxon>Wallemiaceae</taxon>
        <taxon>Wallemia</taxon>
    </lineage>
</organism>
<dbReference type="GO" id="GO:0007186">
    <property type="term" value="P:G protein-coupled receptor signaling pathway"/>
    <property type="evidence" value="ECO:0007669"/>
    <property type="project" value="TreeGrafter"/>
</dbReference>
<feature type="compositionally biased region" description="Acidic residues" evidence="4">
    <location>
        <begin position="610"/>
        <end position="629"/>
    </location>
</feature>
<protein>
    <submittedName>
        <fullName evidence="5">Uncharacterized protein</fullName>
    </submittedName>
</protein>
<dbReference type="PANTHER" id="PTHR12425">
    <property type="entry name" value="SYNEMBRYN"/>
    <property type="match status" value="1"/>
</dbReference>
<evidence type="ECO:0000313" key="5">
    <source>
        <dbReference type="EMBL" id="TIA89800.1"/>
    </source>
</evidence>
<gene>
    <name evidence="5" type="ORF">E3P99_01891</name>
</gene>
<reference evidence="5 6" key="1">
    <citation type="submission" date="2019-03" db="EMBL/GenBank/DDBJ databases">
        <title>Sequencing 23 genomes of Wallemia ichthyophaga.</title>
        <authorList>
            <person name="Gostincar C."/>
        </authorList>
    </citation>
    <scope>NUCLEOTIDE SEQUENCE [LARGE SCALE GENOMIC DNA]</scope>
    <source>
        <strain evidence="5 6">EXF-5753</strain>
    </source>
</reference>
<evidence type="ECO:0000256" key="1">
    <source>
        <dbReference type="ARBA" id="ARBA00009049"/>
    </source>
</evidence>
<dbReference type="EMBL" id="SPNW01000024">
    <property type="protein sequence ID" value="TIA89800.1"/>
    <property type="molecule type" value="Genomic_DNA"/>
</dbReference>
<dbReference type="Pfam" id="PF10165">
    <property type="entry name" value="Ric8"/>
    <property type="match status" value="1"/>
</dbReference>
<comment type="caution">
    <text evidence="5">The sequence shown here is derived from an EMBL/GenBank/DDBJ whole genome shotgun (WGS) entry which is preliminary data.</text>
</comment>
<name>A0A4T0FNM8_9BASI</name>
<dbReference type="OrthoDB" id="5585685at2759"/>
<accession>A0A4T0FNM8</accession>
<comment type="similarity">
    <text evidence="1">Belongs to the synembryn family.</text>
</comment>
<dbReference type="GO" id="GO:0001965">
    <property type="term" value="F:G-protein alpha-subunit binding"/>
    <property type="evidence" value="ECO:0007669"/>
    <property type="project" value="TreeGrafter"/>
</dbReference>
<dbReference type="GO" id="GO:0005737">
    <property type="term" value="C:cytoplasm"/>
    <property type="evidence" value="ECO:0007669"/>
    <property type="project" value="TreeGrafter"/>
</dbReference>
<dbReference type="PANTHER" id="PTHR12425:SF5">
    <property type="entry name" value="SYNEMBRYN"/>
    <property type="match status" value="1"/>
</dbReference>
<feature type="compositionally biased region" description="Polar residues" evidence="4">
    <location>
        <begin position="592"/>
        <end position="606"/>
    </location>
</feature>